<evidence type="ECO:0000313" key="7">
    <source>
        <dbReference type="Proteomes" id="UP000326687"/>
    </source>
</evidence>
<dbReference type="InterPro" id="IPR000847">
    <property type="entry name" value="LysR_HTH_N"/>
</dbReference>
<keyword evidence="4" id="KW-0804">Transcription</keyword>
<gene>
    <name evidence="6" type="ORF">F2Z80_17500</name>
</gene>
<evidence type="ECO:0000313" key="6">
    <source>
        <dbReference type="EMBL" id="KAB0300888.1"/>
    </source>
</evidence>
<dbReference type="Pfam" id="PF00126">
    <property type="entry name" value="HTH_1"/>
    <property type="match status" value="1"/>
</dbReference>
<dbReference type="PANTHER" id="PTHR30118">
    <property type="entry name" value="HTH-TYPE TRANSCRIPTIONAL REGULATOR LEUO-RELATED"/>
    <property type="match status" value="1"/>
</dbReference>
<accession>A0A5N3S225</accession>
<dbReference type="Gene3D" id="1.10.10.10">
    <property type="entry name" value="Winged helix-like DNA-binding domain superfamily/Winged helix DNA-binding domain"/>
    <property type="match status" value="1"/>
</dbReference>
<dbReference type="Proteomes" id="UP000326687">
    <property type="component" value="Unassembled WGS sequence"/>
</dbReference>
<dbReference type="InterPro" id="IPR036388">
    <property type="entry name" value="WH-like_DNA-bd_sf"/>
</dbReference>
<evidence type="ECO:0000256" key="2">
    <source>
        <dbReference type="ARBA" id="ARBA00023015"/>
    </source>
</evidence>
<comment type="similarity">
    <text evidence="1">Belongs to the LysR transcriptional regulatory family.</text>
</comment>
<organism evidence="6 7">
    <name type="scientific">Vibrio fortis</name>
    <dbReference type="NCBI Taxonomy" id="212667"/>
    <lineage>
        <taxon>Bacteria</taxon>
        <taxon>Pseudomonadati</taxon>
        <taxon>Pseudomonadota</taxon>
        <taxon>Gammaproteobacteria</taxon>
        <taxon>Vibrionales</taxon>
        <taxon>Vibrionaceae</taxon>
        <taxon>Vibrio</taxon>
    </lineage>
</organism>
<dbReference type="SUPFAM" id="SSF46785">
    <property type="entry name" value="Winged helix' DNA-binding domain"/>
    <property type="match status" value="1"/>
</dbReference>
<protein>
    <submittedName>
        <fullName evidence="6">LysR family transcriptional regulator</fullName>
    </submittedName>
</protein>
<dbReference type="Gene3D" id="3.40.190.10">
    <property type="entry name" value="Periplasmic binding protein-like II"/>
    <property type="match status" value="2"/>
</dbReference>
<feature type="domain" description="HTH lysR-type" evidence="5">
    <location>
        <begin position="6"/>
        <end position="63"/>
    </location>
</feature>
<evidence type="ECO:0000256" key="3">
    <source>
        <dbReference type="ARBA" id="ARBA00023125"/>
    </source>
</evidence>
<evidence type="ECO:0000256" key="1">
    <source>
        <dbReference type="ARBA" id="ARBA00009437"/>
    </source>
</evidence>
<dbReference type="CDD" id="cd08417">
    <property type="entry name" value="PBP2_Nitroaromatics_like"/>
    <property type="match status" value="1"/>
</dbReference>
<dbReference type="PROSITE" id="PS50931">
    <property type="entry name" value="HTH_LYSR"/>
    <property type="match status" value="1"/>
</dbReference>
<name>A0A5N3S225_9VIBR</name>
<keyword evidence="3" id="KW-0238">DNA-binding</keyword>
<dbReference type="InterPro" id="IPR036390">
    <property type="entry name" value="WH_DNA-bd_sf"/>
</dbReference>
<dbReference type="PANTHER" id="PTHR30118:SF15">
    <property type="entry name" value="TRANSCRIPTIONAL REGULATORY PROTEIN"/>
    <property type="match status" value="1"/>
</dbReference>
<sequence length="307" mass="34974">MNLSQIDLNLLVILKQLLEEQHVTNTALTLNMSQPTVSRALNKSRQLFSDPLLVRSNTGYSLTPKAESIKKDLNSVLSRLENLVEGDSFDPKTSSKTIRLFGLAPQMDLFIPLFIEMMRQEAPNMVIEIDTVSKPHFLGLISGEHHFVFSHQDPSTGEQDIYRQNLTERDFRLLMSAKHPLASEPLSAEILRNCHFGQVSLQGDKKLSIEPRFRELGMTGDNGQISTPVRLNNFSAAAGIAERSDIIFHLPTAYALNAARSHDLVCREVPEELRHPSKSIYLYWHKRYHQDPMSIWVRNKLSQIQFE</sequence>
<dbReference type="InterPro" id="IPR037402">
    <property type="entry name" value="YidZ_PBP2"/>
</dbReference>
<dbReference type="RefSeq" id="WP_150896574.1">
    <property type="nucleotide sequence ID" value="NZ_VXDD01000003.1"/>
</dbReference>
<evidence type="ECO:0000256" key="4">
    <source>
        <dbReference type="ARBA" id="ARBA00023163"/>
    </source>
</evidence>
<proteinExistence type="inferred from homology"/>
<reference evidence="6 7" key="1">
    <citation type="submission" date="2019-09" db="EMBL/GenBank/DDBJ databases">
        <title>Vibrio Fortis S7-72.</title>
        <authorList>
            <person name="Das S.K."/>
        </authorList>
    </citation>
    <scope>NUCLEOTIDE SEQUENCE [LARGE SCALE GENOMIC DNA]</scope>
    <source>
        <strain evidence="6 7">S7-72</strain>
    </source>
</reference>
<dbReference type="Pfam" id="PF03466">
    <property type="entry name" value="LysR_substrate"/>
    <property type="match status" value="1"/>
</dbReference>
<dbReference type="AlphaFoldDB" id="A0A5N3S225"/>
<dbReference type="SUPFAM" id="SSF53850">
    <property type="entry name" value="Periplasmic binding protein-like II"/>
    <property type="match status" value="1"/>
</dbReference>
<keyword evidence="2" id="KW-0805">Transcription regulation</keyword>
<dbReference type="InterPro" id="IPR050389">
    <property type="entry name" value="LysR-type_TF"/>
</dbReference>
<dbReference type="InterPro" id="IPR005119">
    <property type="entry name" value="LysR_subst-bd"/>
</dbReference>
<comment type="caution">
    <text evidence="6">The sequence shown here is derived from an EMBL/GenBank/DDBJ whole genome shotgun (WGS) entry which is preliminary data.</text>
</comment>
<dbReference type="GO" id="GO:0003700">
    <property type="term" value="F:DNA-binding transcription factor activity"/>
    <property type="evidence" value="ECO:0007669"/>
    <property type="project" value="InterPro"/>
</dbReference>
<dbReference type="GO" id="GO:0003677">
    <property type="term" value="F:DNA binding"/>
    <property type="evidence" value="ECO:0007669"/>
    <property type="project" value="UniProtKB-KW"/>
</dbReference>
<dbReference type="EMBL" id="VXDD01000003">
    <property type="protein sequence ID" value="KAB0300888.1"/>
    <property type="molecule type" value="Genomic_DNA"/>
</dbReference>
<evidence type="ECO:0000259" key="5">
    <source>
        <dbReference type="PROSITE" id="PS50931"/>
    </source>
</evidence>